<evidence type="ECO:0000256" key="7">
    <source>
        <dbReference type="ARBA" id="ARBA00022729"/>
    </source>
</evidence>
<evidence type="ECO:0000313" key="17">
    <source>
        <dbReference type="EMBL" id="PYD62911.1"/>
    </source>
</evidence>
<feature type="binding site" evidence="15">
    <location>
        <position position="135"/>
    </location>
    <ligand>
        <name>substrate</name>
    </ligand>
</feature>
<evidence type="ECO:0000256" key="4">
    <source>
        <dbReference type="ARBA" id="ARBA00013035"/>
    </source>
</evidence>
<accession>A0A318PQR9</accession>
<evidence type="ECO:0000256" key="3">
    <source>
        <dbReference type="ARBA" id="ARBA00010541"/>
    </source>
</evidence>
<feature type="active site" description="Charge relay system" evidence="14">
    <location>
        <position position="165"/>
    </location>
</feature>
<gene>
    <name evidence="17" type="ORF">CFR72_10000</name>
</gene>
<dbReference type="InterPro" id="IPR011782">
    <property type="entry name" value="Pept_S1C_Do"/>
</dbReference>
<feature type="active site" description="Charge relay system" evidence="14">
    <location>
        <position position="239"/>
    </location>
</feature>
<evidence type="ECO:0000256" key="10">
    <source>
        <dbReference type="ARBA" id="ARBA00022801"/>
    </source>
</evidence>
<dbReference type="AlphaFoldDB" id="A0A318PQR9"/>
<keyword evidence="12" id="KW-0346">Stress response</keyword>
<comment type="caution">
    <text evidence="17">The sequence shown here is derived from an EMBL/GenBank/DDBJ whole genome shotgun (WGS) entry which is preliminary data.</text>
</comment>
<dbReference type="OrthoDB" id="9758917at2"/>
<comment type="catalytic activity">
    <reaction evidence="1">
        <text>Acts on substrates that are at least partially unfolded. The cleavage site P1 residue is normally between a pair of hydrophobic residues, such as Val-|-Val.</text>
        <dbReference type="EC" id="3.4.21.107"/>
    </reaction>
</comment>
<feature type="domain" description="PDZ" evidence="16">
    <location>
        <begin position="295"/>
        <end position="352"/>
    </location>
</feature>
<name>A0A318PQR9_9PROT</name>
<evidence type="ECO:0000256" key="9">
    <source>
        <dbReference type="ARBA" id="ARBA00022764"/>
    </source>
</evidence>
<keyword evidence="6" id="KW-0645">Protease</keyword>
<dbReference type="GO" id="GO:0006508">
    <property type="term" value="P:proteolysis"/>
    <property type="evidence" value="ECO:0007669"/>
    <property type="project" value="UniProtKB-KW"/>
</dbReference>
<dbReference type="InterPro" id="IPR036034">
    <property type="entry name" value="PDZ_sf"/>
</dbReference>
<keyword evidence="7" id="KW-0732">Signal</keyword>
<dbReference type="NCBIfam" id="TIGR02037">
    <property type="entry name" value="degP_htrA_DO"/>
    <property type="match status" value="1"/>
</dbReference>
<dbReference type="CDD" id="cd10839">
    <property type="entry name" value="cpPDZ1_DegP-like"/>
    <property type="match status" value="1"/>
</dbReference>
<evidence type="ECO:0000256" key="15">
    <source>
        <dbReference type="PIRSR" id="PIRSR611782-2"/>
    </source>
</evidence>
<sequence>MFRDAMSDAVKPKTLFPRPARGALLATLLASSLLGGTVAGAPCARADDSGVIRPDTQVQQLPNFVNLVKQVKPAVVSITAKIHNADTGEEMGGGMPGGFPFPFPFQMMPQQHHDVEDRGSGFVISADGYVVTNNHVVNGATKVTVTLDDGTSLPAKIVGRDSKTDIALLKVTPSGKLRFIELGDSDKVEPGEWVVAVGNPYGLGGTVTAGIVSARGRDIGDGPYDSFIQIDAPINRGNSGGPLFTQDGKVVGVNTAILSPSGGSIGIGFAIPSDTVKNVVEQLEKTGHVTRGYLGVTAQAITPSMATALGLKSVNGAPAAGALVASVSAGSPAEKAGIKAGDVVTDLNGQKIDTPHTLAVKVASVVPGTKVTVGYLRNNKPQTASVTIANLGKGGSADGTIGDDHAEDKGPRLGVSLAPLTPDARQQLGLDENVHGVVVSDVQPGSSAEQAGIHAGDVIQAVGNKPVENPRATVSAIRQALEINHSVLLRVVRNGQSIFVAVTPGSDDNDNGSDDDDDQ</sequence>
<dbReference type="PRINTS" id="PR00834">
    <property type="entry name" value="PROTEASES2C"/>
</dbReference>
<dbReference type="Proteomes" id="UP000248301">
    <property type="component" value="Unassembled WGS sequence"/>
</dbReference>
<keyword evidence="11" id="KW-0720">Serine protease</keyword>
<evidence type="ECO:0000256" key="1">
    <source>
        <dbReference type="ARBA" id="ARBA00001772"/>
    </source>
</evidence>
<dbReference type="InterPro" id="IPR001478">
    <property type="entry name" value="PDZ"/>
</dbReference>
<evidence type="ECO:0000259" key="16">
    <source>
        <dbReference type="PROSITE" id="PS50106"/>
    </source>
</evidence>
<dbReference type="Pfam" id="PF13180">
    <property type="entry name" value="PDZ_2"/>
    <property type="match status" value="2"/>
</dbReference>
<evidence type="ECO:0000256" key="13">
    <source>
        <dbReference type="ARBA" id="ARBA00032850"/>
    </source>
</evidence>
<dbReference type="InterPro" id="IPR009003">
    <property type="entry name" value="Peptidase_S1_PA"/>
</dbReference>
<comment type="subcellular location">
    <subcellularLocation>
        <location evidence="2">Periplasm</location>
    </subcellularLocation>
</comment>
<comment type="similarity">
    <text evidence="3">Belongs to the peptidase S1C family.</text>
</comment>
<evidence type="ECO:0000256" key="14">
    <source>
        <dbReference type="PIRSR" id="PIRSR611782-1"/>
    </source>
</evidence>
<dbReference type="Pfam" id="PF13365">
    <property type="entry name" value="Trypsin_2"/>
    <property type="match status" value="1"/>
</dbReference>
<protein>
    <recommendedName>
        <fullName evidence="5">Probable periplasmic serine endoprotease DegP-like</fullName>
        <ecNumber evidence="4">3.4.21.107</ecNumber>
    </recommendedName>
    <alternativeName>
        <fullName evidence="13">Protease Do</fullName>
    </alternativeName>
</protein>
<dbReference type="InterPro" id="IPR001940">
    <property type="entry name" value="Peptidase_S1C"/>
</dbReference>
<dbReference type="Gene3D" id="2.40.10.120">
    <property type="match status" value="1"/>
</dbReference>
<evidence type="ECO:0000256" key="11">
    <source>
        <dbReference type="ARBA" id="ARBA00022825"/>
    </source>
</evidence>
<dbReference type="Gene3D" id="2.30.42.10">
    <property type="match status" value="2"/>
</dbReference>
<dbReference type="PANTHER" id="PTHR22939">
    <property type="entry name" value="SERINE PROTEASE FAMILY S1C HTRA-RELATED"/>
    <property type="match status" value="1"/>
</dbReference>
<dbReference type="RefSeq" id="WP_110913821.1">
    <property type="nucleotide sequence ID" value="NZ_NKUF01000020.1"/>
</dbReference>
<feature type="domain" description="PDZ" evidence="16">
    <location>
        <begin position="407"/>
        <end position="469"/>
    </location>
</feature>
<dbReference type="EMBL" id="NKUF01000020">
    <property type="protein sequence ID" value="PYD62911.1"/>
    <property type="molecule type" value="Genomic_DNA"/>
</dbReference>
<keyword evidence="9" id="KW-0574">Periplasm</keyword>
<dbReference type="SUPFAM" id="SSF50494">
    <property type="entry name" value="Trypsin-like serine proteases"/>
    <property type="match status" value="1"/>
</dbReference>
<feature type="active site" description="Charge relay system" evidence="14">
    <location>
        <position position="135"/>
    </location>
</feature>
<dbReference type="EC" id="3.4.21.107" evidence="4"/>
<keyword evidence="8" id="KW-0677">Repeat</keyword>
<evidence type="ECO:0000256" key="2">
    <source>
        <dbReference type="ARBA" id="ARBA00004418"/>
    </source>
</evidence>
<feature type="binding site" evidence="15">
    <location>
        <begin position="237"/>
        <end position="239"/>
    </location>
    <ligand>
        <name>substrate</name>
    </ligand>
</feature>
<feature type="binding site" evidence="15">
    <location>
        <position position="165"/>
    </location>
    <ligand>
        <name>substrate</name>
    </ligand>
</feature>
<evidence type="ECO:0000256" key="5">
    <source>
        <dbReference type="ARBA" id="ARBA00013958"/>
    </source>
</evidence>
<dbReference type="GO" id="GO:0004252">
    <property type="term" value="F:serine-type endopeptidase activity"/>
    <property type="evidence" value="ECO:0007669"/>
    <property type="project" value="InterPro"/>
</dbReference>
<dbReference type="SUPFAM" id="SSF50156">
    <property type="entry name" value="PDZ domain-like"/>
    <property type="match status" value="2"/>
</dbReference>
<dbReference type="SMART" id="SM00228">
    <property type="entry name" value="PDZ"/>
    <property type="match status" value="2"/>
</dbReference>
<keyword evidence="10" id="KW-0378">Hydrolase</keyword>
<evidence type="ECO:0000256" key="6">
    <source>
        <dbReference type="ARBA" id="ARBA00022670"/>
    </source>
</evidence>
<organism evidence="17 18">
    <name type="scientific">Gluconacetobacter entanii</name>
    <dbReference type="NCBI Taxonomy" id="108528"/>
    <lineage>
        <taxon>Bacteria</taxon>
        <taxon>Pseudomonadati</taxon>
        <taxon>Pseudomonadota</taxon>
        <taxon>Alphaproteobacteria</taxon>
        <taxon>Acetobacterales</taxon>
        <taxon>Acetobacteraceae</taxon>
        <taxon>Gluconacetobacter</taxon>
    </lineage>
</organism>
<dbReference type="PROSITE" id="PS50106">
    <property type="entry name" value="PDZ"/>
    <property type="match status" value="2"/>
</dbReference>
<evidence type="ECO:0000313" key="18">
    <source>
        <dbReference type="Proteomes" id="UP000248301"/>
    </source>
</evidence>
<dbReference type="PANTHER" id="PTHR22939:SF130">
    <property type="entry name" value="PERIPLASMIC SERINE ENDOPROTEASE DEGP-LIKE-RELATED"/>
    <property type="match status" value="1"/>
</dbReference>
<reference evidence="17 18" key="1">
    <citation type="submission" date="2017-07" db="EMBL/GenBank/DDBJ databases">
        <title>A draft genome sequence of Gluconacetobacter entanii LTH 4560.</title>
        <authorList>
            <person name="Skraban J."/>
            <person name="Cleenwerck I."/>
            <person name="Vandamme P."/>
            <person name="Trcek J."/>
        </authorList>
    </citation>
    <scope>NUCLEOTIDE SEQUENCE [LARGE SCALE GENOMIC DNA]</scope>
    <source>
        <strain evidence="17 18">LTH 4560</strain>
    </source>
</reference>
<proteinExistence type="inferred from homology"/>
<evidence type="ECO:0000256" key="8">
    <source>
        <dbReference type="ARBA" id="ARBA00022737"/>
    </source>
</evidence>
<evidence type="ECO:0000256" key="12">
    <source>
        <dbReference type="ARBA" id="ARBA00023016"/>
    </source>
</evidence>